<gene>
    <name evidence="3" type="ORF">M2319_002709</name>
</gene>
<evidence type="ECO:0000256" key="1">
    <source>
        <dbReference type="SAM" id="MobiDB-lite"/>
    </source>
</evidence>
<comment type="caution">
    <text evidence="3">The sequence shown here is derived from an EMBL/GenBank/DDBJ whole genome shotgun (WGS) entry which is preliminary data.</text>
</comment>
<organism evidence="3 4">
    <name type="scientific">Rhodobium gokarnense</name>
    <dbReference type="NCBI Taxonomy" id="364296"/>
    <lineage>
        <taxon>Bacteria</taxon>
        <taxon>Pseudomonadati</taxon>
        <taxon>Pseudomonadota</taxon>
        <taxon>Alphaproteobacteria</taxon>
        <taxon>Hyphomicrobiales</taxon>
        <taxon>Rhodobiaceae</taxon>
        <taxon>Rhodobium</taxon>
    </lineage>
</organism>
<feature type="transmembrane region" description="Helical" evidence="2">
    <location>
        <begin position="112"/>
        <end position="137"/>
    </location>
</feature>
<dbReference type="EMBL" id="JAOQNS010000007">
    <property type="protein sequence ID" value="MCW2308367.1"/>
    <property type="molecule type" value="Genomic_DNA"/>
</dbReference>
<keyword evidence="2" id="KW-0812">Transmembrane</keyword>
<dbReference type="Proteomes" id="UP001209755">
    <property type="component" value="Unassembled WGS sequence"/>
</dbReference>
<name>A0ABT3HD76_9HYPH</name>
<evidence type="ECO:0008006" key="5">
    <source>
        <dbReference type="Google" id="ProtNLM"/>
    </source>
</evidence>
<proteinExistence type="predicted"/>
<dbReference type="RefSeq" id="WP_264601987.1">
    <property type="nucleotide sequence ID" value="NZ_JAOQNS010000007.1"/>
</dbReference>
<feature type="transmembrane region" description="Helical" evidence="2">
    <location>
        <begin position="249"/>
        <end position="270"/>
    </location>
</feature>
<reference evidence="4" key="1">
    <citation type="submission" date="2023-07" db="EMBL/GenBank/DDBJ databases">
        <title>Genome sequencing of Purple Non-Sulfur Bacteria from various extreme environments.</title>
        <authorList>
            <person name="Mayer M."/>
        </authorList>
    </citation>
    <scope>NUCLEOTIDE SEQUENCE [LARGE SCALE GENOMIC DNA]</scope>
    <source>
        <strain evidence="4">DSM 17935</strain>
    </source>
</reference>
<keyword evidence="2" id="KW-0472">Membrane</keyword>
<evidence type="ECO:0000313" key="3">
    <source>
        <dbReference type="EMBL" id="MCW2308367.1"/>
    </source>
</evidence>
<evidence type="ECO:0000256" key="2">
    <source>
        <dbReference type="SAM" id="Phobius"/>
    </source>
</evidence>
<keyword evidence="2" id="KW-1133">Transmembrane helix</keyword>
<protein>
    <recommendedName>
        <fullName evidence="5">DUF3592 domain-containing protein</fullName>
    </recommendedName>
</protein>
<feature type="compositionally biased region" description="Polar residues" evidence="1">
    <location>
        <begin position="331"/>
        <end position="340"/>
    </location>
</feature>
<feature type="region of interest" description="Disordered" evidence="1">
    <location>
        <begin position="291"/>
        <end position="349"/>
    </location>
</feature>
<accession>A0ABT3HD76</accession>
<keyword evidence="4" id="KW-1185">Reference proteome</keyword>
<evidence type="ECO:0000313" key="4">
    <source>
        <dbReference type="Proteomes" id="UP001209755"/>
    </source>
</evidence>
<sequence>MILNVLKPLIDTKAIAGAESADKPPLVRMLSFLMPVLILADLVLFWHGMVSGGVGLAIVLFILRFVLNAALRDVAEAERDAASDPEVRTPPAPQYAHPFDRLMHRFGLVGKFGLSSVLGVVSAVFFIAGVMITVAIVTKGVEATGLASDWRWAEAEVLAKTRQCLVRGRNGAADRLLDEAVCQLRRDRVGSREVVPILTIRFPLDDGSFQGLEVRQYKVAQGKVAVGDKLPIAYDPDNPEQFVKRQTNYWRIASGSVMVPLLLFAIAYGAGRWRRRLVGAPSPARGVVRRDRDIRQAPPQEAPRTRLAGDAGALKGRTGRDAVAAYRDQARSTPPLSSGPVQRRRGWFG</sequence>
<feature type="transmembrane region" description="Helical" evidence="2">
    <location>
        <begin position="52"/>
        <end position="71"/>
    </location>
</feature>